<reference evidence="6 7" key="1">
    <citation type="submission" date="2015-04" db="EMBL/GenBank/DDBJ databases">
        <title>Complete genome sequence of Schizopora paradoxa KUC8140, a cosmopolitan wood degrader in East Asia.</title>
        <authorList>
            <consortium name="DOE Joint Genome Institute"/>
            <person name="Min B."/>
            <person name="Park H."/>
            <person name="Jang Y."/>
            <person name="Kim J.-J."/>
            <person name="Kim K.H."/>
            <person name="Pangilinan J."/>
            <person name="Lipzen A."/>
            <person name="Riley R."/>
            <person name="Grigoriev I.V."/>
            <person name="Spatafora J.W."/>
            <person name="Choi I.-G."/>
        </authorList>
    </citation>
    <scope>NUCLEOTIDE SEQUENCE [LARGE SCALE GENOMIC DNA]</scope>
    <source>
        <strain evidence="6 7">KUC8140</strain>
    </source>
</reference>
<dbReference type="PROSITE" id="PS00108">
    <property type="entry name" value="PROTEIN_KINASE_ST"/>
    <property type="match status" value="1"/>
</dbReference>
<dbReference type="InterPro" id="IPR001245">
    <property type="entry name" value="Ser-Thr/Tyr_kinase_cat_dom"/>
</dbReference>
<keyword evidence="1" id="KW-0723">Serine/threonine-protein kinase</keyword>
<dbReference type="InterPro" id="IPR008271">
    <property type="entry name" value="Ser/Thr_kinase_AS"/>
</dbReference>
<keyword evidence="7" id="KW-1185">Reference proteome</keyword>
<protein>
    <submittedName>
        <fullName evidence="6">Kinase-like protein</fullName>
    </submittedName>
</protein>
<dbReference type="InterPro" id="IPR051681">
    <property type="entry name" value="Ser/Thr_Kinases-Pseudokinases"/>
</dbReference>
<sequence length="687" mass="77249">MSYQELIEDMARAIKCLEGELRSDRVDETTRISDLLNRHKNHDTSEKCRNVYWVGRNACDESPDLETWVTSALESLHEGGNIQCKFDYVQYIRQSNRGYLVEDNAFFRSRQSSIEDNREAASPRTSCKNLLEVADRLYHKRRSLAGLFVNPSQNSSADSYIQTPRPSSLRKDYSEEDLEKFKLEAVASVIDFYLLFHLLESACGSSNLDEFLREDESRLTALINFLDTAADDYRFLSIYDRFEQWRTLLFYTLGKRREIVPSSFFVDDIVPRGDHPIGRGGYADIWLASRSGDESIDEAPSLIALKVLRIFEASSVEEPQQAAFLQALLREAFLWKMTNHTNVAQFIGICQVNDRRIIGNFALASPWMENGNLLTYAKNRDCNEKYHLLAGVANGLIYLHSINIVHGDLKCANVLIGDDGVAKLSDFGLSSAGDGVILVSGYGRTGSGYNRTGTNSAGNPRWLAPELIFPDRFGSLGKATRETDVYAFGMTALELFTGKVPFYGVPDVAIPLEVAINGLKPARPETIVESRRYSGKVWNLMEMCWCHDPSLRPKTLSPDSLFVDFAARSIEHIQINYRLPVLEDYTVGITGWYDGEFFTRGTNEFLGGSLTIGIDEASSDNIISLASESRTAHTCCVRGTGICNYASVRPTLSRRYVCKIVGTVIGVNYDWDWHVSLFLTQCSADVY</sequence>
<dbReference type="InterPro" id="IPR011009">
    <property type="entry name" value="Kinase-like_dom_sf"/>
</dbReference>
<feature type="domain" description="Protein kinase" evidence="5">
    <location>
        <begin position="271"/>
        <end position="563"/>
    </location>
</feature>
<dbReference type="GO" id="GO:0005524">
    <property type="term" value="F:ATP binding"/>
    <property type="evidence" value="ECO:0007669"/>
    <property type="project" value="UniProtKB-UniRule"/>
</dbReference>
<evidence type="ECO:0000259" key="5">
    <source>
        <dbReference type="PROSITE" id="PS50011"/>
    </source>
</evidence>
<dbReference type="Pfam" id="PF07714">
    <property type="entry name" value="PK_Tyr_Ser-Thr"/>
    <property type="match status" value="1"/>
</dbReference>
<evidence type="ECO:0000313" key="6">
    <source>
        <dbReference type="EMBL" id="KLO08887.1"/>
    </source>
</evidence>
<dbReference type="Proteomes" id="UP000053477">
    <property type="component" value="Unassembled WGS sequence"/>
</dbReference>
<evidence type="ECO:0000313" key="7">
    <source>
        <dbReference type="Proteomes" id="UP000053477"/>
    </source>
</evidence>
<dbReference type="EMBL" id="KQ086073">
    <property type="protein sequence ID" value="KLO08887.1"/>
    <property type="molecule type" value="Genomic_DNA"/>
</dbReference>
<evidence type="ECO:0000256" key="1">
    <source>
        <dbReference type="ARBA" id="ARBA00022527"/>
    </source>
</evidence>
<accession>A0A0H2RBR3</accession>
<dbReference type="SMART" id="SM00220">
    <property type="entry name" value="S_TKc"/>
    <property type="match status" value="1"/>
</dbReference>
<dbReference type="Gene3D" id="1.10.510.10">
    <property type="entry name" value="Transferase(Phosphotransferase) domain 1"/>
    <property type="match status" value="1"/>
</dbReference>
<name>A0A0H2RBR3_9AGAM</name>
<organism evidence="6 7">
    <name type="scientific">Schizopora paradoxa</name>
    <dbReference type="NCBI Taxonomy" id="27342"/>
    <lineage>
        <taxon>Eukaryota</taxon>
        <taxon>Fungi</taxon>
        <taxon>Dikarya</taxon>
        <taxon>Basidiomycota</taxon>
        <taxon>Agaricomycotina</taxon>
        <taxon>Agaricomycetes</taxon>
        <taxon>Hymenochaetales</taxon>
        <taxon>Schizoporaceae</taxon>
        <taxon>Schizopora</taxon>
    </lineage>
</organism>
<proteinExistence type="predicted"/>
<dbReference type="PANTHER" id="PTHR44329:SF214">
    <property type="entry name" value="PROTEIN KINASE DOMAIN-CONTAINING PROTEIN"/>
    <property type="match status" value="1"/>
</dbReference>
<dbReference type="PROSITE" id="PS50011">
    <property type="entry name" value="PROTEIN_KINASE_DOM"/>
    <property type="match status" value="1"/>
</dbReference>
<keyword evidence="3 4" id="KW-0067">ATP-binding</keyword>
<keyword evidence="6" id="KW-0808">Transferase</keyword>
<evidence type="ECO:0000256" key="4">
    <source>
        <dbReference type="PROSITE-ProRule" id="PRU10141"/>
    </source>
</evidence>
<dbReference type="InterPro" id="IPR017441">
    <property type="entry name" value="Protein_kinase_ATP_BS"/>
</dbReference>
<evidence type="ECO:0000256" key="2">
    <source>
        <dbReference type="ARBA" id="ARBA00022741"/>
    </source>
</evidence>
<dbReference type="InterPro" id="IPR000719">
    <property type="entry name" value="Prot_kinase_dom"/>
</dbReference>
<gene>
    <name evidence="6" type="ORF">SCHPADRAFT_589871</name>
</gene>
<keyword evidence="2 4" id="KW-0547">Nucleotide-binding</keyword>
<evidence type="ECO:0000256" key="3">
    <source>
        <dbReference type="ARBA" id="ARBA00022840"/>
    </source>
</evidence>
<dbReference type="OrthoDB" id="2607189at2759"/>
<dbReference type="InParanoid" id="A0A0H2RBR3"/>
<dbReference type="PANTHER" id="PTHR44329">
    <property type="entry name" value="SERINE/THREONINE-PROTEIN KINASE TNNI3K-RELATED"/>
    <property type="match status" value="1"/>
</dbReference>
<dbReference type="STRING" id="27342.A0A0H2RBR3"/>
<dbReference type="AlphaFoldDB" id="A0A0H2RBR3"/>
<feature type="binding site" evidence="4">
    <location>
        <position position="306"/>
    </location>
    <ligand>
        <name>ATP</name>
        <dbReference type="ChEBI" id="CHEBI:30616"/>
    </ligand>
</feature>
<dbReference type="SUPFAM" id="SSF56112">
    <property type="entry name" value="Protein kinase-like (PK-like)"/>
    <property type="match status" value="1"/>
</dbReference>
<keyword evidence="6" id="KW-0418">Kinase</keyword>
<dbReference type="GO" id="GO:0004674">
    <property type="term" value="F:protein serine/threonine kinase activity"/>
    <property type="evidence" value="ECO:0007669"/>
    <property type="project" value="UniProtKB-KW"/>
</dbReference>
<dbReference type="PROSITE" id="PS00107">
    <property type="entry name" value="PROTEIN_KINASE_ATP"/>
    <property type="match status" value="1"/>
</dbReference>